<gene>
    <name evidence="3" type="ORF">DFR57_102220</name>
</gene>
<keyword evidence="1" id="KW-0812">Transmembrane</keyword>
<name>A0A368Y9Z9_9BACI</name>
<keyword evidence="4" id="KW-1185">Reference proteome</keyword>
<sequence>MKTKSLKSTLIIISTAIFLYHAFHLLYLWSDIPNQIAIHFSSGKPDNWGSKFILFIMPAVSVLIWYLMGLLVKNPEKLNYINLTEENKEIQYSKAEKVTLLIQYLGSIAFIFANEALLRNSVEMGSRFYLFQLHLSF</sequence>
<dbReference type="AlphaFoldDB" id="A0A368Y9Z9"/>
<accession>A0A368Y9Z9</accession>
<dbReference type="EMBL" id="QPJJ01000002">
    <property type="protein sequence ID" value="RCW76945.1"/>
    <property type="molecule type" value="Genomic_DNA"/>
</dbReference>
<feature type="domain" description="DUF1648" evidence="2">
    <location>
        <begin position="24"/>
        <end position="60"/>
    </location>
</feature>
<evidence type="ECO:0000313" key="4">
    <source>
        <dbReference type="Proteomes" id="UP000252585"/>
    </source>
</evidence>
<evidence type="ECO:0000313" key="3">
    <source>
        <dbReference type="EMBL" id="RCW76945.1"/>
    </source>
</evidence>
<organism evidence="3 4">
    <name type="scientific">Saliterribacillus persicus</name>
    <dbReference type="NCBI Taxonomy" id="930114"/>
    <lineage>
        <taxon>Bacteria</taxon>
        <taxon>Bacillati</taxon>
        <taxon>Bacillota</taxon>
        <taxon>Bacilli</taxon>
        <taxon>Bacillales</taxon>
        <taxon>Bacillaceae</taxon>
        <taxon>Saliterribacillus</taxon>
    </lineage>
</organism>
<protein>
    <submittedName>
        <fullName evidence="3">Uncharacterized protein DUF1648</fullName>
    </submittedName>
</protein>
<evidence type="ECO:0000259" key="2">
    <source>
        <dbReference type="Pfam" id="PF07853"/>
    </source>
</evidence>
<keyword evidence="1" id="KW-0472">Membrane</keyword>
<dbReference type="InterPro" id="IPR012867">
    <property type="entry name" value="DUF1648"/>
</dbReference>
<dbReference type="Proteomes" id="UP000252585">
    <property type="component" value="Unassembled WGS sequence"/>
</dbReference>
<proteinExistence type="predicted"/>
<feature type="transmembrane region" description="Helical" evidence="1">
    <location>
        <begin position="9"/>
        <end position="29"/>
    </location>
</feature>
<feature type="transmembrane region" description="Helical" evidence="1">
    <location>
        <begin position="49"/>
        <end position="72"/>
    </location>
</feature>
<dbReference type="Pfam" id="PF07853">
    <property type="entry name" value="DUF1648"/>
    <property type="match status" value="1"/>
</dbReference>
<reference evidence="3 4" key="1">
    <citation type="submission" date="2018-07" db="EMBL/GenBank/DDBJ databases">
        <title>Genomic Encyclopedia of Type Strains, Phase IV (KMG-IV): sequencing the most valuable type-strain genomes for metagenomic binning, comparative biology and taxonomic classification.</title>
        <authorList>
            <person name="Goeker M."/>
        </authorList>
    </citation>
    <scope>NUCLEOTIDE SEQUENCE [LARGE SCALE GENOMIC DNA]</scope>
    <source>
        <strain evidence="3 4">DSM 27696</strain>
    </source>
</reference>
<keyword evidence="1" id="KW-1133">Transmembrane helix</keyword>
<comment type="caution">
    <text evidence="3">The sequence shown here is derived from an EMBL/GenBank/DDBJ whole genome shotgun (WGS) entry which is preliminary data.</text>
</comment>
<evidence type="ECO:0000256" key="1">
    <source>
        <dbReference type="SAM" id="Phobius"/>
    </source>
</evidence>
<dbReference type="RefSeq" id="WP_170132892.1">
    <property type="nucleotide sequence ID" value="NZ_QPJJ01000002.1"/>
</dbReference>
<feature type="transmembrane region" description="Helical" evidence="1">
    <location>
        <begin position="98"/>
        <end position="118"/>
    </location>
</feature>